<name>A0ABX1JT96_9MICC</name>
<keyword evidence="1" id="KW-0812">Transmembrane</keyword>
<comment type="caution">
    <text evidence="2">The sequence shown here is derived from an EMBL/GenBank/DDBJ whole genome shotgun (WGS) entry which is preliminary data.</text>
</comment>
<feature type="transmembrane region" description="Helical" evidence="1">
    <location>
        <begin position="122"/>
        <end position="140"/>
    </location>
</feature>
<sequence>MTGRLGVGSIVFMVVAAASPLTVIGGAAPLGILLGNGAGYPSMYAIAAVILLLFSVGLGAMSRVVPRPGAFFTYVGYGLGRKNGLGAAYLALLTYTTVQVGVYGYLGFSLNLALTNLGAPEIPWWAYTLAMIAFVGLLGYRHI</sequence>
<gene>
    <name evidence="2" type="ORF">HER39_15535</name>
</gene>
<dbReference type="Proteomes" id="UP000523795">
    <property type="component" value="Unassembled WGS sequence"/>
</dbReference>
<evidence type="ECO:0000313" key="3">
    <source>
        <dbReference type="Proteomes" id="UP000523795"/>
    </source>
</evidence>
<feature type="non-terminal residue" evidence="2">
    <location>
        <position position="143"/>
    </location>
</feature>
<keyword evidence="1" id="KW-1133">Transmembrane helix</keyword>
<keyword evidence="1" id="KW-0472">Membrane</keyword>
<keyword evidence="3" id="KW-1185">Reference proteome</keyword>
<organism evidence="2 3">
    <name type="scientific">Arthrobacter deserti</name>
    <dbReference type="NCBI Taxonomy" id="1742687"/>
    <lineage>
        <taxon>Bacteria</taxon>
        <taxon>Bacillati</taxon>
        <taxon>Actinomycetota</taxon>
        <taxon>Actinomycetes</taxon>
        <taxon>Micrococcales</taxon>
        <taxon>Micrococcaceae</taxon>
        <taxon>Arthrobacter</taxon>
    </lineage>
</organism>
<dbReference type="Gene3D" id="1.20.1740.10">
    <property type="entry name" value="Amino acid/polyamine transporter I"/>
    <property type="match status" value="1"/>
</dbReference>
<reference evidence="2 3" key="1">
    <citation type="submission" date="2020-04" db="EMBL/GenBank/DDBJ databases">
        <authorList>
            <person name="Liu S."/>
        </authorList>
    </citation>
    <scope>NUCLEOTIDE SEQUENCE [LARGE SCALE GENOMIC DNA]</scope>
    <source>
        <strain evidence="2 3">CGMCC 1.15091</strain>
    </source>
</reference>
<accession>A0ABX1JT96</accession>
<feature type="transmembrane region" description="Helical" evidence="1">
    <location>
        <begin position="44"/>
        <end position="65"/>
    </location>
</feature>
<evidence type="ECO:0000313" key="2">
    <source>
        <dbReference type="EMBL" id="NKX51951.1"/>
    </source>
</evidence>
<dbReference type="EMBL" id="JAAZSR010000356">
    <property type="protein sequence ID" value="NKX51951.1"/>
    <property type="molecule type" value="Genomic_DNA"/>
</dbReference>
<protein>
    <submittedName>
        <fullName evidence="2">Amino acid transporter</fullName>
    </submittedName>
</protein>
<feature type="transmembrane region" description="Helical" evidence="1">
    <location>
        <begin position="86"/>
        <end position="110"/>
    </location>
</feature>
<proteinExistence type="predicted"/>
<feature type="transmembrane region" description="Helical" evidence="1">
    <location>
        <begin position="7"/>
        <end position="32"/>
    </location>
</feature>
<evidence type="ECO:0000256" key="1">
    <source>
        <dbReference type="SAM" id="Phobius"/>
    </source>
</evidence>